<dbReference type="AlphaFoldDB" id="A0A5P1E5H7"/>
<evidence type="ECO:0000256" key="1">
    <source>
        <dbReference type="SAM" id="MobiDB-lite"/>
    </source>
</evidence>
<keyword evidence="2" id="KW-0732">Signal</keyword>
<keyword evidence="4" id="KW-1185">Reference proteome</keyword>
<organism evidence="3 4">
    <name type="scientific">Asparagus officinalis</name>
    <name type="common">Garden asparagus</name>
    <dbReference type="NCBI Taxonomy" id="4686"/>
    <lineage>
        <taxon>Eukaryota</taxon>
        <taxon>Viridiplantae</taxon>
        <taxon>Streptophyta</taxon>
        <taxon>Embryophyta</taxon>
        <taxon>Tracheophyta</taxon>
        <taxon>Spermatophyta</taxon>
        <taxon>Magnoliopsida</taxon>
        <taxon>Liliopsida</taxon>
        <taxon>Asparagales</taxon>
        <taxon>Asparagaceae</taxon>
        <taxon>Asparagoideae</taxon>
        <taxon>Asparagus</taxon>
    </lineage>
</organism>
<feature type="compositionally biased region" description="Basic and acidic residues" evidence="1">
    <location>
        <begin position="54"/>
        <end position="64"/>
    </location>
</feature>
<evidence type="ECO:0000313" key="3">
    <source>
        <dbReference type="EMBL" id="ONK56705.1"/>
    </source>
</evidence>
<feature type="compositionally biased region" description="Acidic residues" evidence="1">
    <location>
        <begin position="20"/>
        <end position="32"/>
    </location>
</feature>
<proteinExistence type="predicted"/>
<reference evidence="4" key="1">
    <citation type="journal article" date="2017" name="Nat. Commun.">
        <title>The asparagus genome sheds light on the origin and evolution of a young Y chromosome.</title>
        <authorList>
            <person name="Harkess A."/>
            <person name="Zhou J."/>
            <person name="Xu C."/>
            <person name="Bowers J.E."/>
            <person name="Van der Hulst R."/>
            <person name="Ayyampalayam S."/>
            <person name="Mercati F."/>
            <person name="Riccardi P."/>
            <person name="McKain M.R."/>
            <person name="Kakrana A."/>
            <person name="Tang H."/>
            <person name="Ray J."/>
            <person name="Groenendijk J."/>
            <person name="Arikit S."/>
            <person name="Mathioni S.M."/>
            <person name="Nakano M."/>
            <person name="Shan H."/>
            <person name="Telgmann-Rauber A."/>
            <person name="Kanno A."/>
            <person name="Yue Z."/>
            <person name="Chen H."/>
            <person name="Li W."/>
            <person name="Chen Y."/>
            <person name="Xu X."/>
            <person name="Zhang Y."/>
            <person name="Luo S."/>
            <person name="Chen H."/>
            <person name="Gao J."/>
            <person name="Mao Z."/>
            <person name="Pires J.C."/>
            <person name="Luo M."/>
            <person name="Kudrna D."/>
            <person name="Wing R.A."/>
            <person name="Meyers B.C."/>
            <person name="Yi K."/>
            <person name="Kong H."/>
            <person name="Lavrijsen P."/>
            <person name="Sunseri F."/>
            <person name="Falavigna A."/>
            <person name="Ye Y."/>
            <person name="Leebens-Mack J.H."/>
            <person name="Chen G."/>
        </authorList>
    </citation>
    <scope>NUCLEOTIDE SEQUENCE [LARGE SCALE GENOMIC DNA]</scope>
    <source>
        <strain evidence="4">cv. DH0086</strain>
    </source>
</reference>
<dbReference type="Gramene" id="ONK56705">
    <property type="protein sequence ID" value="ONK56705"/>
    <property type="gene ID" value="A4U43_C10F11880"/>
</dbReference>
<protein>
    <submittedName>
        <fullName evidence="3">Uncharacterized protein</fullName>
    </submittedName>
</protein>
<name>A0A5P1E5H7_ASPOF</name>
<evidence type="ECO:0000313" key="4">
    <source>
        <dbReference type="Proteomes" id="UP000243459"/>
    </source>
</evidence>
<dbReference type="EMBL" id="CM007390">
    <property type="protein sequence ID" value="ONK56705.1"/>
    <property type="molecule type" value="Genomic_DNA"/>
</dbReference>
<feature type="region of interest" description="Disordered" evidence="1">
    <location>
        <begin position="20"/>
        <end position="146"/>
    </location>
</feature>
<feature type="compositionally biased region" description="Low complexity" evidence="1">
    <location>
        <begin position="129"/>
        <end position="146"/>
    </location>
</feature>
<accession>A0A5P1E5H7</accession>
<dbReference type="Proteomes" id="UP000243459">
    <property type="component" value="Chromosome 10"/>
</dbReference>
<sequence>MPLLHAILILEAKIVFVDDSEAEEGSAEEAGEAGEGSAKQAGEGLARDGWASLPEKKGEGDKPEVQSTLVPPTSNAPPLLVPGPGVNPYMSPNLSPYGFLLDVEDGDEGDDESGGDFAVDNQDEGVGSAPAQLTPTLPTPAQQIPA</sequence>
<evidence type="ECO:0000256" key="2">
    <source>
        <dbReference type="SAM" id="SignalP"/>
    </source>
</evidence>
<feature type="signal peptide" evidence="2">
    <location>
        <begin position="1"/>
        <end position="22"/>
    </location>
</feature>
<feature type="compositionally biased region" description="Acidic residues" evidence="1">
    <location>
        <begin position="102"/>
        <end position="114"/>
    </location>
</feature>
<feature type="compositionally biased region" description="Low complexity" evidence="1">
    <location>
        <begin position="35"/>
        <end position="44"/>
    </location>
</feature>
<gene>
    <name evidence="3" type="ORF">A4U43_C10F11880</name>
</gene>
<feature type="compositionally biased region" description="Low complexity" evidence="1">
    <location>
        <begin position="76"/>
        <end position="88"/>
    </location>
</feature>
<feature type="chain" id="PRO_5024371882" evidence="2">
    <location>
        <begin position="23"/>
        <end position="146"/>
    </location>
</feature>